<evidence type="ECO:0000313" key="3">
    <source>
        <dbReference type="Proteomes" id="UP000254834"/>
    </source>
</evidence>
<proteinExistence type="predicted"/>
<dbReference type="EMBL" id="CP025544">
    <property type="protein sequence ID" value="AXK61128.1"/>
    <property type="molecule type" value="Genomic_DNA"/>
</dbReference>
<name>A0A345ZCW1_9BACT</name>
<organism evidence="2 3">
    <name type="scientific">Candidatus Chromulinivorax destructor</name>
    <dbReference type="NCBI Taxonomy" id="2066483"/>
    <lineage>
        <taxon>Bacteria</taxon>
        <taxon>Candidatus Babelota</taxon>
        <taxon>Candidatus Babeliae</taxon>
        <taxon>Candidatus Babeliales</taxon>
        <taxon>Candidatus Chromulinivoraceae</taxon>
        <taxon>Candidatus Chromulinivorax</taxon>
    </lineage>
</organism>
<reference evidence="2 3" key="1">
    <citation type="submission" date="2017-12" db="EMBL/GenBank/DDBJ databases">
        <title>Chromulinavorax destructans is a abundant pathogen of dominant heterotrophic picoflagllates.</title>
        <authorList>
            <person name="Deeg C.M."/>
            <person name="Zimmer M."/>
            <person name="Suttle C.A."/>
        </authorList>
    </citation>
    <scope>NUCLEOTIDE SEQUENCE [LARGE SCALE GENOMIC DNA]</scope>
    <source>
        <strain evidence="2 3">SeV1</strain>
    </source>
</reference>
<keyword evidence="3" id="KW-1185">Reference proteome</keyword>
<dbReference type="KEGG" id="cdes:C0J27_05345"/>
<feature type="transmembrane region" description="Helical" evidence="1">
    <location>
        <begin position="49"/>
        <end position="68"/>
    </location>
</feature>
<keyword evidence="1" id="KW-0472">Membrane</keyword>
<evidence type="ECO:0008006" key="4">
    <source>
        <dbReference type="Google" id="ProtNLM"/>
    </source>
</evidence>
<protein>
    <recommendedName>
        <fullName evidence="4">Transmembrane protein</fullName>
    </recommendedName>
</protein>
<keyword evidence="1" id="KW-0812">Transmembrane</keyword>
<evidence type="ECO:0000313" key="2">
    <source>
        <dbReference type="EMBL" id="AXK61128.1"/>
    </source>
</evidence>
<accession>A0A345ZCW1</accession>
<sequence>MKFKKSIFLMLLLLNINYTITHTSFEINFDQNYNNQFEKYVSFEQSNQLQSIQLLSAIIISISAMYYIDDAYSTKKNRLVTAIYPYAQAWYDEMSIKYPEAHFDQKKFLPADYAQSPSFYNIYFSDSSLININNLYKKKLENQNLTDNEQLFMVQNEFLLLYQAGYIEQNCAFNYRIAALTFFIATSSLMIPFLRCFHPQSDIDNIHKHKSLNFIELQNEILQFQSNYYILCLAQLIFTFPAYQCIIKHYVNIAYNFACTHCDKDCLDAAILLFENNKINPQAIKDEIARRKQNQ</sequence>
<evidence type="ECO:0000256" key="1">
    <source>
        <dbReference type="SAM" id="Phobius"/>
    </source>
</evidence>
<dbReference type="AlphaFoldDB" id="A0A345ZCW1"/>
<keyword evidence="1" id="KW-1133">Transmembrane helix</keyword>
<dbReference type="Proteomes" id="UP000254834">
    <property type="component" value="Chromosome"/>
</dbReference>
<gene>
    <name evidence="2" type="ORF">C0J27_05345</name>
</gene>
<feature type="transmembrane region" description="Helical" evidence="1">
    <location>
        <begin position="173"/>
        <end position="194"/>
    </location>
</feature>
<dbReference type="RefSeq" id="WP_115586143.1">
    <property type="nucleotide sequence ID" value="NZ_CP025544.1"/>
</dbReference>